<feature type="transmembrane region" description="Helical" evidence="8">
    <location>
        <begin position="134"/>
        <end position="153"/>
    </location>
</feature>
<comment type="similarity">
    <text evidence="2">Belongs to the major facilitator superfamily. Sugar transporter (TC 2.A.1.1) family.</text>
</comment>
<dbReference type="InterPro" id="IPR036259">
    <property type="entry name" value="MFS_trans_sf"/>
</dbReference>
<dbReference type="Proteomes" id="UP001345827">
    <property type="component" value="Unassembled WGS sequence"/>
</dbReference>
<feature type="transmembrane region" description="Helical" evidence="8">
    <location>
        <begin position="449"/>
        <end position="471"/>
    </location>
</feature>
<dbReference type="PROSITE" id="PS00217">
    <property type="entry name" value="SUGAR_TRANSPORT_2"/>
    <property type="match status" value="1"/>
</dbReference>
<keyword evidence="3" id="KW-0813">Transport</keyword>
<feature type="transmembrane region" description="Helical" evidence="8">
    <location>
        <begin position="190"/>
        <end position="212"/>
    </location>
</feature>
<feature type="transmembrane region" description="Helical" evidence="8">
    <location>
        <begin position="224"/>
        <end position="243"/>
    </location>
</feature>
<comment type="caution">
    <text evidence="10">The sequence shown here is derived from an EMBL/GenBank/DDBJ whole genome shotgun (WGS) entry which is preliminary data.</text>
</comment>
<proteinExistence type="inferred from homology"/>
<keyword evidence="6 8" id="KW-0472">Membrane</keyword>
<evidence type="ECO:0000256" key="5">
    <source>
        <dbReference type="ARBA" id="ARBA00022989"/>
    </source>
</evidence>
<evidence type="ECO:0000256" key="8">
    <source>
        <dbReference type="SAM" id="Phobius"/>
    </source>
</evidence>
<feature type="transmembrane region" description="Helical" evidence="8">
    <location>
        <begin position="516"/>
        <end position="534"/>
    </location>
</feature>
<dbReference type="InterPro" id="IPR050360">
    <property type="entry name" value="MFS_Sugar_Transporters"/>
</dbReference>
<dbReference type="PANTHER" id="PTHR48022">
    <property type="entry name" value="PLASTIDIC GLUCOSE TRANSPORTER 4"/>
    <property type="match status" value="1"/>
</dbReference>
<feature type="transmembrane region" description="Helical" evidence="8">
    <location>
        <begin position="483"/>
        <end position="504"/>
    </location>
</feature>
<evidence type="ECO:0000256" key="1">
    <source>
        <dbReference type="ARBA" id="ARBA00004141"/>
    </source>
</evidence>
<name>A0AAV9Q296_9PEZI</name>
<organism evidence="10 11">
    <name type="scientific">Vermiconidia calcicola</name>
    <dbReference type="NCBI Taxonomy" id="1690605"/>
    <lineage>
        <taxon>Eukaryota</taxon>
        <taxon>Fungi</taxon>
        <taxon>Dikarya</taxon>
        <taxon>Ascomycota</taxon>
        <taxon>Pezizomycotina</taxon>
        <taxon>Dothideomycetes</taxon>
        <taxon>Dothideomycetidae</taxon>
        <taxon>Mycosphaerellales</taxon>
        <taxon>Extremaceae</taxon>
        <taxon>Vermiconidia</taxon>
    </lineage>
</organism>
<dbReference type="GO" id="GO:0005351">
    <property type="term" value="F:carbohydrate:proton symporter activity"/>
    <property type="evidence" value="ECO:0007669"/>
    <property type="project" value="TreeGrafter"/>
</dbReference>
<evidence type="ECO:0000256" key="4">
    <source>
        <dbReference type="ARBA" id="ARBA00022692"/>
    </source>
</evidence>
<sequence length="680" mass="75711">MPNRCNMNKGVTAESPRDSVTVAGSNFNGEPFSVKTMPNRRNLNKDGTTESPRDTVTVGSNTNDDNPVELRETYVKPGFRGTFQSKYVVLCAFIVRLGGFLFGYDQGVISIILVMDQFTDRFPRVSDTASGGGFWKGFMTAMIQLGACFGAFNQGWIAEKISRKYSICVAVCIFVVGSIIQTAAQDYAMLVVGRLIGGVGVGMLSMVVPMYIAEVSPPEIRGTLLVLEEFSIVFGIICAYWLTFGTRYIPGHWSYRLPFLLQIFPAILLGVAVLFIPFSPRWLASQGRDQEALQALVKLRRVPVDDPRIQAEWYDIRAEVAFHKEIAEKKHPNLGAVGHRTRWQAVRLELATYADCWRQGCWRRTMVGVGLMCKSTALALSGVLGLCASTDGYETPVFQQFVGINALVSVPFLQCPILLRLCILLSHIFSHPKQIYYSPSLFQSFGLDYNMQLILGGVLNVTQLVGVSTSLYTMDKFGRRPLLLIGSVCMTIAHVVIAVLVGLYYNNWTDHQTQGWVAVAFLFFYMLAFGCTYGPGTYSDLTSHANLKSNHAYGFSKLTHDFTVPWAMPAEIFPSSLRAKGVAWSTCSNWLNNFIIGLITPPLIQNTRGFGAYTFFAVFCALSFVWAWFCVPETKGRSLEDMDRVFGDRAAVADKARRREILQEMKRNDGQGQEEDVKVA</sequence>
<keyword evidence="4 8" id="KW-0812">Transmembrane</keyword>
<accession>A0AAV9Q296</accession>
<dbReference type="PANTHER" id="PTHR48022:SF14">
    <property type="entry name" value="MAJOR FACILITATOR SUPERFAMILY (MFS) PROFILE DOMAIN-CONTAINING PROTEIN-RELATED"/>
    <property type="match status" value="1"/>
</dbReference>
<feature type="region of interest" description="Disordered" evidence="7">
    <location>
        <begin position="1"/>
        <end position="63"/>
    </location>
</feature>
<feature type="transmembrane region" description="Helical" evidence="8">
    <location>
        <begin position="406"/>
        <end position="429"/>
    </location>
</feature>
<evidence type="ECO:0000313" key="11">
    <source>
        <dbReference type="Proteomes" id="UP001345827"/>
    </source>
</evidence>
<dbReference type="InterPro" id="IPR003663">
    <property type="entry name" value="Sugar/inositol_transpt"/>
</dbReference>
<evidence type="ECO:0000256" key="2">
    <source>
        <dbReference type="ARBA" id="ARBA00010992"/>
    </source>
</evidence>
<feature type="transmembrane region" description="Helical" evidence="8">
    <location>
        <begin position="255"/>
        <end position="278"/>
    </location>
</feature>
<dbReference type="PROSITE" id="PS50850">
    <property type="entry name" value="MFS"/>
    <property type="match status" value="1"/>
</dbReference>
<keyword evidence="11" id="KW-1185">Reference proteome</keyword>
<reference evidence="10 11" key="1">
    <citation type="submission" date="2023-06" db="EMBL/GenBank/DDBJ databases">
        <title>Black Yeasts Isolated from many extreme environments.</title>
        <authorList>
            <person name="Coleine C."/>
            <person name="Stajich J.E."/>
            <person name="Selbmann L."/>
        </authorList>
    </citation>
    <scope>NUCLEOTIDE SEQUENCE [LARGE SCALE GENOMIC DNA]</scope>
    <source>
        <strain evidence="10 11">CCFEE 5887</strain>
    </source>
</reference>
<evidence type="ECO:0000259" key="9">
    <source>
        <dbReference type="PROSITE" id="PS50850"/>
    </source>
</evidence>
<feature type="domain" description="Major facilitator superfamily (MFS) profile" evidence="9">
    <location>
        <begin position="91"/>
        <end position="635"/>
    </location>
</feature>
<dbReference type="GO" id="GO:0016020">
    <property type="term" value="C:membrane"/>
    <property type="evidence" value="ECO:0007669"/>
    <property type="project" value="UniProtKB-SubCell"/>
</dbReference>
<dbReference type="Pfam" id="PF00083">
    <property type="entry name" value="Sugar_tr"/>
    <property type="match status" value="3"/>
</dbReference>
<protein>
    <recommendedName>
        <fullName evidence="9">Major facilitator superfamily (MFS) profile domain-containing protein</fullName>
    </recommendedName>
</protein>
<dbReference type="SUPFAM" id="SSF103473">
    <property type="entry name" value="MFS general substrate transporter"/>
    <property type="match status" value="2"/>
</dbReference>
<feature type="transmembrane region" description="Helical" evidence="8">
    <location>
        <begin position="87"/>
        <end position="114"/>
    </location>
</feature>
<dbReference type="Gene3D" id="1.20.1250.20">
    <property type="entry name" value="MFS general substrate transporter like domains"/>
    <property type="match status" value="1"/>
</dbReference>
<evidence type="ECO:0000256" key="6">
    <source>
        <dbReference type="ARBA" id="ARBA00023136"/>
    </source>
</evidence>
<evidence type="ECO:0000256" key="7">
    <source>
        <dbReference type="SAM" id="MobiDB-lite"/>
    </source>
</evidence>
<dbReference type="InterPro" id="IPR005828">
    <property type="entry name" value="MFS_sugar_transport-like"/>
</dbReference>
<gene>
    <name evidence="10" type="ORF">LTR25_007997</name>
</gene>
<feature type="transmembrane region" description="Helical" evidence="8">
    <location>
        <begin position="610"/>
        <end position="629"/>
    </location>
</feature>
<dbReference type="PRINTS" id="PR00171">
    <property type="entry name" value="SUGRTRNSPORT"/>
</dbReference>
<dbReference type="InterPro" id="IPR005829">
    <property type="entry name" value="Sugar_transporter_CS"/>
</dbReference>
<evidence type="ECO:0000313" key="10">
    <source>
        <dbReference type="EMBL" id="KAK5532464.1"/>
    </source>
</evidence>
<keyword evidence="5 8" id="KW-1133">Transmembrane helix</keyword>
<evidence type="ECO:0000256" key="3">
    <source>
        <dbReference type="ARBA" id="ARBA00022448"/>
    </source>
</evidence>
<comment type="subcellular location">
    <subcellularLocation>
        <location evidence="1">Membrane</location>
        <topology evidence="1">Multi-pass membrane protein</topology>
    </subcellularLocation>
</comment>
<feature type="compositionally biased region" description="Basic and acidic residues" evidence="7">
    <location>
        <begin position="43"/>
        <end position="53"/>
    </location>
</feature>
<dbReference type="EMBL" id="JAXLQG010000015">
    <property type="protein sequence ID" value="KAK5532464.1"/>
    <property type="molecule type" value="Genomic_DNA"/>
</dbReference>
<dbReference type="InterPro" id="IPR020846">
    <property type="entry name" value="MFS_dom"/>
</dbReference>
<dbReference type="PROSITE" id="PS00216">
    <property type="entry name" value="SUGAR_TRANSPORT_1"/>
    <property type="match status" value="1"/>
</dbReference>
<feature type="transmembrane region" description="Helical" evidence="8">
    <location>
        <begin position="165"/>
        <end position="184"/>
    </location>
</feature>
<dbReference type="AlphaFoldDB" id="A0AAV9Q296"/>